<reference evidence="1 2" key="1">
    <citation type="submission" date="2021-11" db="EMBL/GenBank/DDBJ databases">
        <title>Black yeast isolated from Biological Soil Crust.</title>
        <authorList>
            <person name="Kurbessoian T."/>
        </authorList>
    </citation>
    <scope>NUCLEOTIDE SEQUENCE [LARGE SCALE GENOMIC DNA]</scope>
    <source>
        <strain evidence="1 2">CCFEE 5522</strain>
    </source>
</reference>
<dbReference type="AlphaFoldDB" id="A0AAV9JHJ2"/>
<sequence length="187" mass="21057">MASPTTTTSNRLLTLPPELRNQIYRYVLVRDHLISLPCSVARRPAAIEPPLLAVNRHIRTEAESIFYGENTFEASDTAEAERWLSGLDDDRLKAVASIRAFHMSAAVAAANDREEKWREALRETVKRIARVSGRGLLSKSALLIPLPVRFKIVWMTEEDLDGYERIAYPWCPAETCGFKRKGGGRSC</sequence>
<evidence type="ECO:0000313" key="1">
    <source>
        <dbReference type="EMBL" id="KAK4544354.1"/>
    </source>
</evidence>
<evidence type="ECO:0000313" key="2">
    <source>
        <dbReference type="Proteomes" id="UP001324427"/>
    </source>
</evidence>
<dbReference type="InterPro" id="IPR038883">
    <property type="entry name" value="AN11006-like"/>
</dbReference>
<keyword evidence="2" id="KW-1185">Reference proteome</keyword>
<gene>
    <name evidence="1" type="ORF">LTR36_004245</name>
</gene>
<evidence type="ECO:0008006" key="3">
    <source>
        <dbReference type="Google" id="ProtNLM"/>
    </source>
</evidence>
<comment type="caution">
    <text evidence="1">The sequence shown here is derived from an EMBL/GenBank/DDBJ whole genome shotgun (WGS) entry which is preliminary data.</text>
</comment>
<name>A0AAV9JHJ2_9PEZI</name>
<protein>
    <recommendedName>
        <fullName evidence="3">F-box domain-containing protein</fullName>
    </recommendedName>
</protein>
<organism evidence="1 2">
    <name type="scientific">Oleoguttula mirabilis</name>
    <dbReference type="NCBI Taxonomy" id="1507867"/>
    <lineage>
        <taxon>Eukaryota</taxon>
        <taxon>Fungi</taxon>
        <taxon>Dikarya</taxon>
        <taxon>Ascomycota</taxon>
        <taxon>Pezizomycotina</taxon>
        <taxon>Dothideomycetes</taxon>
        <taxon>Dothideomycetidae</taxon>
        <taxon>Mycosphaerellales</taxon>
        <taxon>Teratosphaeriaceae</taxon>
        <taxon>Oleoguttula</taxon>
    </lineage>
</organism>
<accession>A0AAV9JHJ2</accession>
<dbReference type="PANTHER" id="PTHR42085:SF1">
    <property type="entry name" value="F-BOX DOMAIN-CONTAINING PROTEIN"/>
    <property type="match status" value="1"/>
</dbReference>
<proteinExistence type="predicted"/>
<dbReference type="EMBL" id="JAVFHQ010000025">
    <property type="protein sequence ID" value="KAK4544354.1"/>
    <property type="molecule type" value="Genomic_DNA"/>
</dbReference>
<dbReference type="Proteomes" id="UP001324427">
    <property type="component" value="Unassembled WGS sequence"/>
</dbReference>
<dbReference type="PANTHER" id="PTHR42085">
    <property type="entry name" value="F-BOX DOMAIN-CONTAINING PROTEIN"/>
    <property type="match status" value="1"/>
</dbReference>